<protein>
    <submittedName>
        <fullName evidence="2">Zinc dependent phospholipase C family protein</fullName>
    </submittedName>
</protein>
<keyword evidence="3" id="KW-1185">Reference proteome</keyword>
<dbReference type="OrthoDB" id="9810528at2"/>
<dbReference type="Proteomes" id="UP000321574">
    <property type="component" value="Unassembled WGS sequence"/>
</dbReference>
<dbReference type="RefSeq" id="WP_147667570.1">
    <property type="nucleotide sequence ID" value="NZ_VDUW01000006.1"/>
</dbReference>
<gene>
    <name evidence="2" type="ORF">FHP05_09800</name>
</gene>
<organism evidence="2 3">
    <name type="scientific">Cerasibacillus terrae</name>
    <dbReference type="NCBI Taxonomy" id="2498845"/>
    <lineage>
        <taxon>Bacteria</taxon>
        <taxon>Bacillati</taxon>
        <taxon>Bacillota</taxon>
        <taxon>Bacilli</taxon>
        <taxon>Bacillales</taxon>
        <taxon>Bacillaceae</taxon>
        <taxon>Cerasibacillus</taxon>
    </lineage>
</organism>
<evidence type="ECO:0000313" key="3">
    <source>
        <dbReference type="Proteomes" id="UP000321574"/>
    </source>
</evidence>
<feature type="domain" description="Phospholipase C/D" evidence="1">
    <location>
        <begin position="6"/>
        <end position="140"/>
    </location>
</feature>
<evidence type="ECO:0000259" key="1">
    <source>
        <dbReference type="Pfam" id="PF00882"/>
    </source>
</evidence>
<reference evidence="2 3" key="1">
    <citation type="submission" date="2019-06" db="EMBL/GenBank/DDBJ databases">
        <title>Cerasibacillus sp. nov., isolated from maize field.</title>
        <authorList>
            <person name="Lin S.-Y."/>
            <person name="Tsai C.-F."/>
            <person name="Young C.-C."/>
        </authorList>
    </citation>
    <scope>NUCLEOTIDE SEQUENCE [LARGE SCALE GENOMIC DNA]</scope>
    <source>
        <strain evidence="2 3">CC-CFT480</strain>
    </source>
</reference>
<comment type="caution">
    <text evidence="2">The sequence shown here is derived from an EMBL/GenBank/DDBJ whole genome shotgun (WGS) entry which is preliminary data.</text>
</comment>
<accession>A0A5C8NT23</accession>
<name>A0A5C8NT23_9BACI</name>
<evidence type="ECO:0000313" key="2">
    <source>
        <dbReference type="EMBL" id="TXL63975.1"/>
    </source>
</evidence>
<proteinExistence type="predicted"/>
<dbReference type="AlphaFoldDB" id="A0A5C8NT23"/>
<dbReference type="InterPro" id="IPR029002">
    <property type="entry name" value="PLPC/GPLD1"/>
</dbReference>
<sequence length="306" mass="36249">MPNIWTHILFCEEVVDSISKTHTPFFLNERFMKLGAQGPDLFFYYQFWPWIKHNPDEQIGTVLHTKHCGPFIMDLIDKAKTMDEQIQAYVFGFITHHILDRNTHPYIHYRAGYKGNNHQRLEVIIDTLIMEKYHHLKTWKLPVYKEIDVGFFLPKDIGTLLEKNIQKHYPDLTFNLVKYIQKSYRDMKFAQRLLYDPYGWKNTVFKSIISAYSHRPVTDDKDYLNLNHHTWYHPATKEPSTKSFIDLYNKSKVEACDIMANVIKYWVEPNESLKTQLTLMIGNISYDTGKDLALNVVNQYSDSLIE</sequence>
<dbReference type="EMBL" id="VDUW01000006">
    <property type="protein sequence ID" value="TXL63975.1"/>
    <property type="molecule type" value="Genomic_DNA"/>
</dbReference>
<dbReference type="Pfam" id="PF00882">
    <property type="entry name" value="Zn_dep_PLPC"/>
    <property type="match status" value="1"/>
</dbReference>